<gene>
    <name evidence="2" type="ORF">GNI_070920</name>
</gene>
<feature type="compositionally biased region" description="Polar residues" evidence="1">
    <location>
        <begin position="1"/>
        <end position="11"/>
    </location>
</feature>
<dbReference type="EMBL" id="AFNH02000532">
    <property type="protein sequence ID" value="EZG67186.1"/>
    <property type="molecule type" value="Genomic_DNA"/>
</dbReference>
<feature type="compositionally biased region" description="Polar residues" evidence="1">
    <location>
        <begin position="49"/>
        <end position="76"/>
    </location>
</feature>
<protein>
    <submittedName>
        <fullName evidence="2">RfeF</fullName>
    </submittedName>
</protein>
<dbReference type="OrthoDB" id="2142040at2759"/>
<dbReference type="PANTHER" id="PTHR34706:SF1">
    <property type="entry name" value="VWFA DOMAIN-CONTAINING PROTEIN"/>
    <property type="match status" value="1"/>
</dbReference>
<dbReference type="RefSeq" id="XP_011130315.1">
    <property type="nucleotide sequence ID" value="XM_011132013.1"/>
</dbReference>
<organism evidence="2 3">
    <name type="scientific">Gregarina niphandrodes</name>
    <name type="common">Septate eugregarine</name>
    <dbReference type="NCBI Taxonomy" id="110365"/>
    <lineage>
        <taxon>Eukaryota</taxon>
        <taxon>Sar</taxon>
        <taxon>Alveolata</taxon>
        <taxon>Apicomplexa</taxon>
        <taxon>Conoidasida</taxon>
        <taxon>Gregarinasina</taxon>
        <taxon>Eugregarinorida</taxon>
        <taxon>Gregarinidae</taxon>
        <taxon>Gregarina</taxon>
    </lineage>
</organism>
<feature type="region of interest" description="Disordered" evidence="1">
    <location>
        <begin position="1"/>
        <end position="23"/>
    </location>
</feature>
<sequence>MKFFAKQSTSLRGAAGSKTQPERCDSHAIALEQNAYYRAKIEAMQSQLASNPMVPNQLPPNQGAATQSATDQVQGTREQKPVVDISNPFNDSVRRHMFEALWTAVKENHLERFYDAVGVRSLVEKHAPFYPAVQSLCRQWRVEHLTSDFFKVVLYDVVFLCSDGATMDTEERMDEAKASVQYLTEILLHMYGGSTDGGVKIRFVNSSYEHDNLQTSKDVENLFAQITKKKGENTVPNALKDKIVNQLVKGPMKRQSLSKPVLAIVLVDETCASDELLAIMKDVSAETIAYSFGQVGTHRAVVELFRAVVKHSKFHVDCTENYDLVSKSFEKCGAGDMAPELWISKLALGPIDASYKGLAEDD</sequence>
<dbReference type="PANTHER" id="PTHR34706">
    <property type="entry name" value="SLR1338 PROTEIN"/>
    <property type="match status" value="1"/>
</dbReference>
<dbReference type="AlphaFoldDB" id="A0A023B7C3"/>
<dbReference type="Proteomes" id="UP000019763">
    <property type="component" value="Unassembled WGS sequence"/>
</dbReference>
<reference evidence="2" key="1">
    <citation type="submission" date="2013-12" db="EMBL/GenBank/DDBJ databases">
        <authorList>
            <person name="Omoto C.K."/>
            <person name="Sibley D."/>
            <person name="Venepally P."/>
            <person name="Hadjithomas M."/>
            <person name="Karamycheva S."/>
            <person name="Brunk B."/>
            <person name="Roos D."/>
            <person name="Caler E."/>
            <person name="Lorenzi H."/>
        </authorList>
    </citation>
    <scope>NUCLEOTIDE SEQUENCE</scope>
</reference>
<evidence type="ECO:0000256" key="1">
    <source>
        <dbReference type="SAM" id="MobiDB-lite"/>
    </source>
</evidence>
<evidence type="ECO:0000313" key="2">
    <source>
        <dbReference type="EMBL" id="EZG67186.1"/>
    </source>
</evidence>
<feature type="region of interest" description="Disordered" evidence="1">
    <location>
        <begin position="49"/>
        <end position="86"/>
    </location>
</feature>
<dbReference type="VEuPathDB" id="CryptoDB:GNI_070920"/>
<dbReference type="GeneID" id="22912600"/>
<comment type="caution">
    <text evidence="2">The sequence shown here is derived from an EMBL/GenBank/DDBJ whole genome shotgun (WGS) entry which is preliminary data.</text>
</comment>
<keyword evidence="3" id="KW-1185">Reference proteome</keyword>
<name>A0A023B7C3_GRENI</name>
<evidence type="ECO:0000313" key="3">
    <source>
        <dbReference type="Proteomes" id="UP000019763"/>
    </source>
</evidence>
<proteinExistence type="predicted"/>
<accession>A0A023B7C3</accession>